<dbReference type="Proteomes" id="UP000294564">
    <property type="component" value="Unassembled WGS sequence"/>
</dbReference>
<dbReference type="RefSeq" id="WP_132793362.1">
    <property type="nucleotide sequence ID" value="NZ_SLXM01000002.1"/>
</dbReference>
<reference evidence="2 3" key="1">
    <citation type="submission" date="2019-03" db="EMBL/GenBank/DDBJ databases">
        <title>Genomic Encyclopedia of Type Strains, Phase IV (KMG-IV): sequencing the most valuable type-strain genomes for metagenomic binning, comparative biology and taxonomic classification.</title>
        <authorList>
            <person name="Goeker M."/>
        </authorList>
    </citation>
    <scope>NUCLEOTIDE SEQUENCE [LARGE SCALE GENOMIC DNA]</scope>
    <source>
        <strain evidence="2 3">DSM 14836</strain>
    </source>
</reference>
<proteinExistence type="predicted"/>
<name>A0A4R2NWW5_9FLAO</name>
<feature type="signal peptide" evidence="1">
    <location>
        <begin position="1"/>
        <end position="23"/>
    </location>
</feature>
<keyword evidence="3" id="KW-1185">Reference proteome</keyword>
<accession>A0A4R2NWW5</accession>
<dbReference type="AlphaFoldDB" id="A0A4R2NWW5"/>
<keyword evidence="1" id="KW-0732">Signal</keyword>
<sequence length="185" mass="20446">MKKKQVYCLIVFLSLFLNGCVDNIDFSQAEDLEISPTVAVSLVNATITQNELVVGGTEVGSITQTSVVTILDNSIAQNDLISAVFQFEISNQFNRDFRITFSFLDENDVNTNNDITLNIAANNTNFSHEEEIVVANNPTFLNTRKVRVELTLLPSSDGSSIDINVPTSFIFKSAGTFYFNINNSN</sequence>
<dbReference type="EMBL" id="SLXM01000002">
    <property type="protein sequence ID" value="TCP26679.1"/>
    <property type="molecule type" value="Genomic_DNA"/>
</dbReference>
<protein>
    <submittedName>
        <fullName evidence="2">Uncharacterized protein</fullName>
    </submittedName>
</protein>
<comment type="caution">
    <text evidence="2">The sequence shown here is derived from an EMBL/GenBank/DDBJ whole genome shotgun (WGS) entry which is preliminary data.</text>
</comment>
<gene>
    <name evidence="2" type="ORF">EV195_10217</name>
</gene>
<dbReference type="OrthoDB" id="1448832at2"/>
<feature type="chain" id="PRO_5020315096" evidence="1">
    <location>
        <begin position="24"/>
        <end position="185"/>
    </location>
</feature>
<organism evidence="2 3">
    <name type="scientific">Tenacibaculum skagerrakense</name>
    <dbReference type="NCBI Taxonomy" id="186571"/>
    <lineage>
        <taxon>Bacteria</taxon>
        <taxon>Pseudomonadati</taxon>
        <taxon>Bacteroidota</taxon>
        <taxon>Flavobacteriia</taxon>
        <taxon>Flavobacteriales</taxon>
        <taxon>Flavobacteriaceae</taxon>
        <taxon>Tenacibaculum</taxon>
    </lineage>
</organism>
<evidence type="ECO:0000313" key="2">
    <source>
        <dbReference type="EMBL" id="TCP26679.1"/>
    </source>
</evidence>
<evidence type="ECO:0000313" key="3">
    <source>
        <dbReference type="Proteomes" id="UP000294564"/>
    </source>
</evidence>
<evidence type="ECO:0000256" key="1">
    <source>
        <dbReference type="SAM" id="SignalP"/>
    </source>
</evidence>